<accession>A0ABT7V770</accession>
<evidence type="ECO:0000313" key="2">
    <source>
        <dbReference type="Proteomes" id="UP001529421"/>
    </source>
</evidence>
<proteinExistence type="predicted"/>
<reference evidence="2" key="1">
    <citation type="submission" date="2023-06" db="EMBL/GenBank/DDBJ databases">
        <title>Identification and characterization of horizontal gene transfer across gut microbiota members of farm animals based on homology search.</title>
        <authorList>
            <person name="Zeman M."/>
            <person name="Kubasova T."/>
            <person name="Jahodarova E."/>
            <person name="Nykrynova M."/>
            <person name="Rychlik I."/>
        </authorList>
    </citation>
    <scope>NUCLEOTIDE SEQUENCE [LARGE SCALE GENOMIC DNA]</scope>
    <source>
        <strain evidence="2">154_Feed</strain>
    </source>
</reference>
<name>A0ABT7V770_9ACTN</name>
<comment type="caution">
    <text evidence="1">The sequence shown here is derived from an EMBL/GenBank/DDBJ whole genome shotgun (WGS) entry which is preliminary data.</text>
</comment>
<dbReference type="EMBL" id="JAUDDZ010000002">
    <property type="protein sequence ID" value="MDM8274343.1"/>
    <property type="molecule type" value="Genomic_DNA"/>
</dbReference>
<protein>
    <submittedName>
        <fullName evidence="1">Uncharacterized protein</fullName>
    </submittedName>
</protein>
<dbReference type="Proteomes" id="UP001529421">
    <property type="component" value="Unassembled WGS sequence"/>
</dbReference>
<dbReference type="RefSeq" id="WP_289544256.1">
    <property type="nucleotide sequence ID" value="NZ_JAUDDZ010000002.1"/>
</dbReference>
<gene>
    <name evidence="1" type="ORF">QUW28_02345</name>
</gene>
<keyword evidence="2" id="KW-1185">Reference proteome</keyword>
<evidence type="ECO:0000313" key="1">
    <source>
        <dbReference type="EMBL" id="MDM8274343.1"/>
    </source>
</evidence>
<sequence length="197" mass="22991">MKQTIAAIRDAVAKECWLPALALALTIPDVLGQVAYPELVNNRGNRLVGQQYRRWFHENVEHHFADHTGYDDNWDAKRPYFTADMCYKLRCEILHAGNDDIAFEYGDREEDRDYEYDFELRVNACNSFGSWWVTPYGGERVTEHVRVCIDIKTLCDALCEEAERFLQHVGERELEGHSVRIVDVAEFTRLNRGQEFI</sequence>
<organism evidence="1 2">
    <name type="scientific">Enorma phocaeensis</name>
    <dbReference type="NCBI Taxonomy" id="1871019"/>
    <lineage>
        <taxon>Bacteria</taxon>
        <taxon>Bacillati</taxon>
        <taxon>Actinomycetota</taxon>
        <taxon>Coriobacteriia</taxon>
        <taxon>Coriobacteriales</taxon>
        <taxon>Coriobacteriaceae</taxon>
        <taxon>Enorma</taxon>
    </lineage>
</organism>